<keyword evidence="1" id="KW-0812">Transmembrane</keyword>
<dbReference type="GeneID" id="85305474"/>
<dbReference type="Proteomes" id="UP001244011">
    <property type="component" value="Unassembled WGS sequence"/>
</dbReference>
<name>A0AAJ0FQX9_9PEZI</name>
<sequence>MILAKVAPQFRFLFSPYFLCFLCVNVEPGVYVVATTLSLITPRLEAGVFGPVFTFPPPFFFVVLPWLYGSQSGLWC</sequence>
<accession>A0AAJ0FQX9</accession>
<feature type="transmembrane region" description="Helical" evidence="1">
    <location>
        <begin position="12"/>
        <end position="34"/>
    </location>
</feature>
<dbReference type="AlphaFoldDB" id="A0AAJ0FQX9"/>
<evidence type="ECO:0000313" key="2">
    <source>
        <dbReference type="EMBL" id="KAK1771779.1"/>
    </source>
</evidence>
<keyword evidence="1" id="KW-0472">Membrane</keyword>
<protein>
    <submittedName>
        <fullName evidence="2">Uncharacterized protein</fullName>
    </submittedName>
</protein>
<feature type="transmembrane region" description="Helical" evidence="1">
    <location>
        <begin position="46"/>
        <end position="68"/>
    </location>
</feature>
<dbReference type="RefSeq" id="XP_060287992.1">
    <property type="nucleotide sequence ID" value="XM_060422287.1"/>
</dbReference>
<organism evidence="2 3">
    <name type="scientific">Phialemonium atrogriseum</name>
    <dbReference type="NCBI Taxonomy" id="1093897"/>
    <lineage>
        <taxon>Eukaryota</taxon>
        <taxon>Fungi</taxon>
        <taxon>Dikarya</taxon>
        <taxon>Ascomycota</taxon>
        <taxon>Pezizomycotina</taxon>
        <taxon>Sordariomycetes</taxon>
        <taxon>Sordariomycetidae</taxon>
        <taxon>Cephalothecales</taxon>
        <taxon>Cephalothecaceae</taxon>
        <taxon>Phialemonium</taxon>
    </lineage>
</organism>
<gene>
    <name evidence="2" type="ORF">QBC33DRAFT_167109</name>
</gene>
<dbReference type="EMBL" id="MU838998">
    <property type="protein sequence ID" value="KAK1771779.1"/>
    <property type="molecule type" value="Genomic_DNA"/>
</dbReference>
<proteinExistence type="predicted"/>
<comment type="caution">
    <text evidence="2">The sequence shown here is derived from an EMBL/GenBank/DDBJ whole genome shotgun (WGS) entry which is preliminary data.</text>
</comment>
<evidence type="ECO:0000256" key="1">
    <source>
        <dbReference type="SAM" id="Phobius"/>
    </source>
</evidence>
<reference evidence="2" key="1">
    <citation type="submission" date="2023-06" db="EMBL/GenBank/DDBJ databases">
        <title>Genome-scale phylogeny and comparative genomics of the fungal order Sordariales.</title>
        <authorList>
            <consortium name="Lawrence Berkeley National Laboratory"/>
            <person name="Hensen N."/>
            <person name="Bonometti L."/>
            <person name="Westerberg I."/>
            <person name="Brannstrom I.O."/>
            <person name="Guillou S."/>
            <person name="Cros-Aarteil S."/>
            <person name="Calhoun S."/>
            <person name="Haridas S."/>
            <person name="Kuo A."/>
            <person name="Mondo S."/>
            <person name="Pangilinan J."/>
            <person name="Riley R."/>
            <person name="Labutti K."/>
            <person name="Andreopoulos B."/>
            <person name="Lipzen A."/>
            <person name="Chen C."/>
            <person name="Yanf M."/>
            <person name="Daum C."/>
            <person name="Ng V."/>
            <person name="Clum A."/>
            <person name="Steindorff A."/>
            <person name="Ohm R."/>
            <person name="Martin F."/>
            <person name="Silar P."/>
            <person name="Natvig D."/>
            <person name="Lalanne C."/>
            <person name="Gautier V."/>
            <person name="Ament-Velasquez S.L."/>
            <person name="Kruys A."/>
            <person name="Hutchinson M.I."/>
            <person name="Powell A.J."/>
            <person name="Barry K."/>
            <person name="Miller A.N."/>
            <person name="Grigoriev I.V."/>
            <person name="Debuchy R."/>
            <person name="Gladieux P."/>
            <person name="Thoren M.H."/>
            <person name="Johannesson H."/>
        </authorList>
    </citation>
    <scope>NUCLEOTIDE SEQUENCE</scope>
    <source>
        <strain evidence="2">8032-3</strain>
    </source>
</reference>
<keyword evidence="3" id="KW-1185">Reference proteome</keyword>
<keyword evidence="1" id="KW-1133">Transmembrane helix</keyword>
<evidence type="ECO:0000313" key="3">
    <source>
        <dbReference type="Proteomes" id="UP001244011"/>
    </source>
</evidence>